<dbReference type="GO" id="GO:0004674">
    <property type="term" value="F:protein serine/threonine kinase activity"/>
    <property type="evidence" value="ECO:0007669"/>
    <property type="project" value="UniProtKB-KW"/>
</dbReference>
<keyword evidence="2" id="KW-0723">Serine/threonine-protein kinase</keyword>
<dbReference type="SUPFAM" id="SSF56112">
    <property type="entry name" value="Protein kinase-like (PK-like)"/>
    <property type="match status" value="1"/>
</dbReference>
<name>A0A1V2I4W2_9ACTN</name>
<dbReference type="PANTHER" id="PTHR43289">
    <property type="entry name" value="MITOGEN-ACTIVATED PROTEIN KINASE KINASE KINASE 20-RELATED"/>
    <property type="match status" value="1"/>
</dbReference>
<protein>
    <recommendedName>
        <fullName evidence="1">non-specific serine/threonine protein kinase</fullName>
        <ecNumber evidence="1">2.7.11.1</ecNumber>
    </recommendedName>
</protein>
<evidence type="ECO:0000259" key="8">
    <source>
        <dbReference type="PROSITE" id="PS50011"/>
    </source>
</evidence>
<dbReference type="OrthoDB" id="3404503at2"/>
<evidence type="ECO:0000256" key="4">
    <source>
        <dbReference type="ARBA" id="ARBA00022741"/>
    </source>
</evidence>
<evidence type="ECO:0000256" key="7">
    <source>
        <dbReference type="SAM" id="MobiDB-lite"/>
    </source>
</evidence>
<comment type="caution">
    <text evidence="10">The sequence shown here is derived from an EMBL/GenBank/DDBJ whole genome shotgun (WGS) entry which is preliminary data.</text>
</comment>
<evidence type="ECO:0000313" key="11">
    <source>
        <dbReference type="Proteomes" id="UP000188929"/>
    </source>
</evidence>
<dbReference type="Proteomes" id="UP000188929">
    <property type="component" value="Unassembled WGS sequence"/>
</dbReference>
<evidence type="ECO:0000256" key="6">
    <source>
        <dbReference type="ARBA" id="ARBA00022840"/>
    </source>
</evidence>
<keyword evidence="3" id="KW-0808">Transferase</keyword>
<dbReference type="PROSITE" id="PS50011">
    <property type="entry name" value="PROTEIN_KINASE_DOM"/>
    <property type="match status" value="1"/>
</dbReference>
<proteinExistence type="predicted"/>
<dbReference type="RefSeq" id="WP_076820102.1">
    <property type="nucleotide sequence ID" value="NZ_MOMC01000057.1"/>
</dbReference>
<evidence type="ECO:0000256" key="5">
    <source>
        <dbReference type="ARBA" id="ARBA00022777"/>
    </source>
</evidence>
<dbReference type="InterPro" id="IPR000719">
    <property type="entry name" value="Prot_kinase_dom"/>
</dbReference>
<sequence length="587" mass="64875">MGATIIRHGLWGGPGEEATACYLRDHLDEQWTVVCGRQLVHSSGTRDTDFIAIGPHSVTVIEEKSWHGDLIGNDVFWYDRVTREERGNPINQAVGAARILAGSLTQHNRALRSALKQTVPLGEAPLHLVYALVVLSSPDVRLHVDDPRVERHVVHLAGCEQALYEIDDFVARHFNFAPFRKRVEDLVTGLSRRPATPKKLGPYEIVTGLDPTPRGRRYVGRHYDGSIRVLLALERQGLTEDELRKNDNPLLREYNAMRRLAPLRRVFAVDPYFGVDYERMWVIPVHPPEPTLLTLGNLIRAGVKPAIETFVAVAADSYAGLADIHAEGITHRALHPSRVWMDPETNRVTFSDFLIAKIADSDVGTVHDADDADHEGQAFRAPECRQTAHAAGNPSDVYSLALCLLSWWELCQSDPPAAPRASDSLPAEVRDALNAALAGNPNDRAEATRIADLLTAHLASRTQPVAQVSEVAPEPASLLEPQSRLTTMPEPRLVADAPTDMHGPQLDSAEKAEKAEKAEAVRRLGDSAATTTRQAIDRALATYQTLKTTKAPALLTRLRRTPAHLGTASDPVDRLRTYLRDKPRRQH</sequence>
<dbReference type="Gene3D" id="1.10.510.10">
    <property type="entry name" value="Transferase(Phosphotransferase) domain 1"/>
    <property type="match status" value="1"/>
</dbReference>
<dbReference type="STRING" id="1834516.BL253_26495"/>
<dbReference type="Pfam" id="PF08378">
    <property type="entry name" value="NERD"/>
    <property type="match status" value="1"/>
</dbReference>
<evidence type="ECO:0000313" key="10">
    <source>
        <dbReference type="EMBL" id="ONH25738.1"/>
    </source>
</evidence>
<gene>
    <name evidence="10" type="ORF">BL253_26495</name>
</gene>
<reference evidence="11" key="1">
    <citation type="submission" date="2016-10" db="EMBL/GenBank/DDBJ databases">
        <title>Frankia sp. NRRL B-16386 Genome sequencing.</title>
        <authorList>
            <person name="Ghodhbane-Gtari F."/>
            <person name="Swanson E."/>
            <person name="Gueddou A."/>
            <person name="Hezbri K."/>
            <person name="Ktari K."/>
            <person name="Nouioui I."/>
            <person name="Morris K."/>
            <person name="Simpson S."/>
            <person name="Abebe-Akele F."/>
            <person name="Thomas K."/>
            <person name="Gtari M."/>
            <person name="Tisa L.S."/>
        </authorList>
    </citation>
    <scope>NUCLEOTIDE SEQUENCE [LARGE SCALE GENOMIC DNA]</scope>
    <source>
        <strain evidence="11">NRRL B-16386</strain>
    </source>
</reference>
<dbReference type="PANTHER" id="PTHR43289:SF6">
    <property type="entry name" value="SERINE_THREONINE-PROTEIN KINASE NEKL-3"/>
    <property type="match status" value="1"/>
</dbReference>
<feature type="region of interest" description="Disordered" evidence="7">
    <location>
        <begin position="565"/>
        <end position="587"/>
    </location>
</feature>
<dbReference type="EMBL" id="MOMC01000057">
    <property type="protein sequence ID" value="ONH25738.1"/>
    <property type="molecule type" value="Genomic_DNA"/>
</dbReference>
<feature type="domain" description="Protein kinase" evidence="8">
    <location>
        <begin position="203"/>
        <end position="458"/>
    </location>
</feature>
<dbReference type="InterPro" id="IPR011009">
    <property type="entry name" value="Kinase-like_dom_sf"/>
</dbReference>
<feature type="domain" description="NERD" evidence="9">
    <location>
        <begin position="11"/>
        <end position="123"/>
    </location>
</feature>
<keyword evidence="6" id="KW-0067">ATP-binding</keyword>
<feature type="compositionally biased region" description="Basic and acidic residues" evidence="7">
    <location>
        <begin position="571"/>
        <end position="581"/>
    </location>
</feature>
<keyword evidence="4" id="KW-0547">Nucleotide-binding</keyword>
<keyword evidence="11" id="KW-1185">Reference proteome</keyword>
<evidence type="ECO:0000256" key="1">
    <source>
        <dbReference type="ARBA" id="ARBA00012513"/>
    </source>
</evidence>
<accession>A0A1V2I4W2</accession>
<dbReference type="AlphaFoldDB" id="A0A1V2I4W2"/>
<dbReference type="PROSITE" id="PS50965">
    <property type="entry name" value="NERD"/>
    <property type="match status" value="1"/>
</dbReference>
<evidence type="ECO:0000256" key="3">
    <source>
        <dbReference type="ARBA" id="ARBA00022679"/>
    </source>
</evidence>
<evidence type="ECO:0000256" key="2">
    <source>
        <dbReference type="ARBA" id="ARBA00022527"/>
    </source>
</evidence>
<dbReference type="EC" id="2.7.11.1" evidence="1"/>
<organism evidence="10 11">
    <name type="scientific">Pseudofrankia asymbiotica</name>
    <dbReference type="NCBI Taxonomy" id="1834516"/>
    <lineage>
        <taxon>Bacteria</taxon>
        <taxon>Bacillati</taxon>
        <taxon>Actinomycetota</taxon>
        <taxon>Actinomycetes</taxon>
        <taxon>Frankiales</taxon>
        <taxon>Frankiaceae</taxon>
        <taxon>Pseudofrankia</taxon>
    </lineage>
</organism>
<dbReference type="InterPro" id="IPR011528">
    <property type="entry name" value="NERD"/>
</dbReference>
<dbReference type="GO" id="GO:0005524">
    <property type="term" value="F:ATP binding"/>
    <property type="evidence" value="ECO:0007669"/>
    <property type="project" value="UniProtKB-KW"/>
</dbReference>
<keyword evidence="5" id="KW-0418">Kinase</keyword>
<evidence type="ECO:0000259" key="9">
    <source>
        <dbReference type="PROSITE" id="PS50965"/>
    </source>
</evidence>